<keyword evidence="4" id="KW-0597">Phosphoprotein</keyword>
<dbReference type="SUPFAM" id="SSF55785">
    <property type="entry name" value="PYP-like sensor domain (PAS domain)"/>
    <property type="match status" value="1"/>
</dbReference>
<dbReference type="InterPro" id="IPR013656">
    <property type="entry name" value="PAS_4"/>
</dbReference>
<evidence type="ECO:0000313" key="16">
    <source>
        <dbReference type="Proteomes" id="UP000268291"/>
    </source>
</evidence>
<dbReference type="InterPro" id="IPR003594">
    <property type="entry name" value="HATPase_dom"/>
</dbReference>
<dbReference type="EMBL" id="RZGY01000001">
    <property type="protein sequence ID" value="RUQ87279.1"/>
    <property type="molecule type" value="Genomic_DNA"/>
</dbReference>
<evidence type="ECO:0000256" key="7">
    <source>
        <dbReference type="ARBA" id="ARBA00022777"/>
    </source>
</evidence>
<keyword evidence="11" id="KW-1133">Transmembrane helix</keyword>
<comment type="subcellular location">
    <subcellularLocation>
        <location evidence="2">Cell membrane</location>
    </subcellularLocation>
</comment>
<comment type="catalytic activity">
    <reaction evidence="1">
        <text>ATP + protein L-histidine = ADP + protein N-phospho-L-histidine.</text>
        <dbReference type="EC" id="2.7.13.3"/>
    </reaction>
</comment>
<dbReference type="Proteomes" id="UP000268291">
    <property type="component" value="Unassembled WGS sequence"/>
</dbReference>
<accession>A0A2P8GW33</accession>
<evidence type="ECO:0000256" key="9">
    <source>
        <dbReference type="ARBA" id="ARBA00023012"/>
    </source>
</evidence>
<feature type="transmembrane region" description="Helical" evidence="11">
    <location>
        <begin position="47"/>
        <end position="67"/>
    </location>
</feature>
<dbReference type="CDD" id="cd00075">
    <property type="entry name" value="HATPase"/>
    <property type="match status" value="1"/>
</dbReference>
<evidence type="ECO:0000256" key="8">
    <source>
        <dbReference type="ARBA" id="ARBA00022840"/>
    </source>
</evidence>
<dbReference type="PROSITE" id="PS50109">
    <property type="entry name" value="HIS_KIN"/>
    <property type="match status" value="1"/>
</dbReference>
<dbReference type="GO" id="GO:0030295">
    <property type="term" value="F:protein kinase activator activity"/>
    <property type="evidence" value="ECO:0007669"/>
    <property type="project" value="TreeGrafter"/>
</dbReference>
<reference evidence="14 16" key="2">
    <citation type="submission" date="2018-12" db="EMBL/GenBank/DDBJ databases">
        <authorList>
            <person name="hu s."/>
            <person name="Xu Y."/>
            <person name="Xu B."/>
            <person name="Li F."/>
        </authorList>
    </citation>
    <scope>NUCLEOTIDE SEQUENCE [LARGE SCALE GENOMIC DNA]</scope>
    <source>
        <strain evidence="14 16">KSW2-17</strain>
    </source>
</reference>
<dbReference type="OrthoDB" id="9757990at2"/>
<dbReference type="AlphaFoldDB" id="A0A2P8GW33"/>
<feature type="transmembrane region" description="Helical" evidence="11">
    <location>
        <begin position="20"/>
        <end position="40"/>
    </location>
</feature>
<dbReference type="InterPro" id="IPR036890">
    <property type="entry name" value="HATPase_C_sf"/>
</dbReference>
<sequence>MPLFEQEATPRGRLRVFVRAQLPLLLATVFVFVVAVVAVPSALTSSVFLLGVGSIVAASIAAAAVPWETVSPSSLISVAVVDIAGVAFIRAELLDDIPSIGMLAIFPILWLSYGFGRPAILLAVGGALFITSYEFAYNGTWPSTALQWANVITLPALIIAVAIVVNVASSQLRRNRQRLLVALDSQAKALRDSHDNELLSRAILDTVTAGVAFYDADNRLVVANDSASALVGLVGFRLDEPPYAGVNVLAADRTTTIPFDQQIIPRALRGEAIDEHVEWLGPAGAQVAIMASARRVHRPDGDLLGTVIVAYDITELAQAIDIREEFLTTVSHELRTPLTSMTGYLELLEDSLAVTDTTSARYLEVISRNTKTLRDRIADLLAATESETVVDPRSIHLGAIVDDAVSAVSELATARGHLVDVRRTHAATAWVQGDPGQLRQAFTELLTNAIKFSPPESRITVELDTTDAEVIVSVHDRGPGLDRGERAQMFDRFYRTPFARSSAIQGFGLGLAMVKNTIDGHRGRVSVASAEGRGSRVTVAIPRDKTV</sequence>
<evidence type="ECO:0000256" key="5">
    <source>
        <dbReference type="ARBA" id="ARBA00022679"/>
    </source>
</evidence>
<dbReference type="GO" id="GO:0000155">
    <property type="term" value="F:phosphorelay sensor kinase activity"/>
    <property type="evidence" value="ECO:0007669"/>
    <property type="project" value="InterPro"/>
</dbReference>
<keyword evidence="6" id="KW-0547">Nucleotide-binding</keyword>
<dbReference type="EMBL" id="PYAU01000001">
    <property type="protein sequence ID" value="PSL38174.1"/>
    <property type="molecule type" value="Genomic_DNA"/>
</dbReference>
<dbReference type="SMART" id="SM00388">
    <property type="entry name" value="HisKA"/>
    <property type="match status" value="1"/>
</dbReference>
<keyword evidence="8" id="KW-0067">ATP-binding</keyword>
<dbReference type="Pfam" id="PF02518">
    <property type="entry name" value="HATPase_c"/>
    <property type="match status" value="1"/>
</dbReference>
<dbReference type="SUPFAM" id="SSF47384">
    <property type="entry name" value="Homodimeric domain of signal transducing histidine kinase"/>
    <property type="match status" value="1"/>
</dbReference>
<dbReference type="SMART" id="SM00387">
    <property type="entry name" value="HATPase_c"/>
    <property type="match status" value="1"/>
</dbReference>
<dbReference type="InterPro" id="IPR035965">
    <property type="entry name" value="PAS-like_dom_sf"/>
</dbReference>
<evidence type="ECO:0000256" key="6">
    <source>
        <dbReference type="ARBA" id="ARBA00022741"/>
    </source>
</evidence>
<dbReference type="FunFam" id="3.30.565.10:FF:000006">
    <property type="entry name" value="Sensor histidine kinase WalK"/>
    <property type="match status" value="1"/>
</dbReference>
<evidence type="ECO:0000313" key="15">
    <source>
        <dbReference type="Proteomes" id="UP000241203"/>
    </source>
</evidence>
<reference evidence="13 15" key="1">
    <citation type="submission" date="2018-03" db="EMBL/GenBank/DDBJ databases">
        <title>Genomic Encyclopedia of Archaeal and Bacterial Type Strains, Phase II (KMG-II): from individual species to whole genera.</title>
        <authorList>
            <person name="Goeker M."/>
        </authorList>
    </citation>
    <scope>NUCLEOTIDE SEQUENCE [LARGE SCALE GENOMIC DNA]</scope>
    <source>
        <strain evidence="13 15">DSM 21548</strain>
    </source>
</reference>
<proteinExistence type="predicted"/>
<evidence type="ECO:0000256" key="3">
    <source>
        <dbReference type="ARBA" id="ARBA00012438"/>
    </source>
</evidence>
<dbReference type="SUPFAM" id="SSF55874">
    <property type="entry name" value="ATPase domain of HSP90 chaperone/DNA topoisomerase II/histidine kinase"/>
    <property type="match status" value="1"/>
</dbReference>
<comment type="caution">
    <text evidence="13">The sequence shown here is derived from an EMBL/GenBank/DDBJ whole genome shotgun (WGS) entry which is preliminary data.</text>
</comment>
<dbReference type="GO" id="GO:0007234">
    <property type="term" value="P:osmosensory signaling via phosphorelay pathway"/>
    <property type="evidence" value="ECO:0007669"/>
    <property type="project" value="TreeGrafter"/>
</dbReference>
<evidence type="ECO:0000259" key="12">
    <source>
        <dbReference type="PROSITE" id="PS50109"/>
    </source>
</evidence>
<gene>
    <name evidence="13" type="ORF">CLV49_1788</name>
    <name evidence="14" type="ORF">ELQ93_10265</name>
</gene>
<dbReference type="Proteomes" id="UP000241203">
    <property type="component" value="Unassembled WGS sequence"/>
</dbReference>
<feature type="transmembrane region" description="Helical" evidence="11">
    <location>
        <begin position="103"/>
        <end position="133"/>
    </location>
</feature>
<dbReference type="GO" id="GO:0000156">
    <property type="term" value="F:phosphorelay response regulator activity"/>
    <property type="evidence" value="ECO:0007669"/>
    <property type="project" value="TreeGrafter"/>
</dbReference>
<dbReference type="InterPro" id="IPR036097">
    <property type="entry name" value="HisK_dim/P_sf"/>
</dbReference>
<dbReference type="PANTHER" id="PTHR42878">
    <property type="entry name" value="TWO-COMPONENT HISTIDINE KINASE"/>
    <property type="match status" value="1"/>
</dbReference>
<dbReference type="InterPro" id="IPR003661">
    <property type="entry name" value="HisK_dim/P_dom"/>
</dbReference>
<dbReference type="CDD" id="cd00082">
    <property type="entry name" value="HisKA"/>
    <property type="match status" value="1"/>
</dbReference>
<evidence type="ECO:0000313" key="14">
    <source>
        <dbReference type="EMBL" id="RUQ87279.1"/>
    </source>
</evidence>
<keyword evidence="16" id="KW-1185">Reference proteome</keyword>
<dbReference type="InterPro" id="IPR050351">
    <property type="entry name" value="BphY/WalK/GraS-like"/>
</dbReference>
<name>A0A2P8GW33_9MICO</name>
<dbReference type="Gene3D" id="3.30.565.10">
    <property type="entry name" value="Histidine kinase-like ATPase, C-terminal domain"/>
    <property type="match status" value="1"/>
</dbReference>
<dbReference type="PANTHER" id="PTHR42878:SF7">
    <property type="entry name" value="SENSOR HISTIDINE KINASE GLRK"/>
    <property type="match status" value="1"/>
</dbReference>
<keyword evidence="7 13" id="KW-0418">Kinase</keyword>
<evidence type="ECO:0000313" key="13">
    <source>
        <dbReference type="EMBL" id="PSL38174.1"/>
    </source>
</evidence>
<dbReference type="GO" id="GO:0005886">
    <property type="term" value="C:plasma membrane"/>
    <property type="evidence" value="ECO:0007669"/>
    <property type="project" value="UniProtKB-SubCell"/>
</dbReference>
<dbReference type="Pfam" id="PF00512">
    <property type="entry name" value="HisKA"/>
    <property type="match status" value="1"/>
</dbReference>
<keyword evidence="11" id="KW-0812">Transmembrane</keyword>
<keyword evidence="11" id="KW-0472">Membrane</keyword>
<keyword evidence="9" id="KW-0902">Two-component regulatory system</keyword>
<organism evidence="13 15">
    <name type="scientific">Labedella gwakjiensis</name>
    <dbReference type="NCBI Taxonomy" id="390269"/>
    <lineage>
        <taxon>Bacteria</taxon>
        <taxon>Bacillati</taxon>
        <taxon>Actinomycetota</taxon>
        <taxon>Actinomycetes</taxon>
        <taxon>Micrococcales</taxon>
        <taxon>Microbacteriaceae</taxon>
        <taxon>Labedella</taxon>
    </lineage>
</organism>
<feature type="domain" description="Histidine kinase" evidence="12">
    <location>
        <begin position="329"/>
        <end position="545"/>
    </location>
</feature>
<feature type="transmembrane region" description="Helical" evidence="11">
    <location>
        <begin position="145"/>
        <end position="168"/>
    </location>
</feature>
<dbReference type="Gene3D" id="3.30.450.20">
    <property type="entry name" value="PAS domain"/>
    <property type="match status" value="1"/>
</dbReference>
<protein>
    <recommendedName>
        <fullName evidence="10">Sensor-like histidine kinase SenX3</fullName>
        <ecNumber evidence="3">2.7.13.3</ecNumber>
    </recommendedName>
</protein>
<dbReference type="GO" id="GO:0005524">
    <property type="term" value="F:ATP binding"/>
    <property type="evidence" value="ECO:0007669"/>
    <property type="project" value="UniProtKB-KW"/>
</dbReference>
<dbReference type="Pfam" id="PF08448">
    <property type="entry name" value="PAS_4"/>
    <property type="match status" value="1"/>
</dbReference>
<evidence type="ECO:0000256" key="10">
    <source>
        <dbReference type="ARBA" id="ARBA00039401"/>
    </source>
</evidence>
<evidence type="ECO:0000256" key="4">
    <source>
        <dbReference type="ARBA" id="ARBA00022553"/>
    </source>
</evidence>
<evidence type="ECO:0000256" key="2">
    <source>
        <dbReference type="ARBA" id="ARBA00004236"/>
    </source>
</evidence>
<evidence type="ECO:0000256" key="1">
    <source>
        <dbReference type="ARBA" id="ARBA00000085"/>
    </source>
</evidence>
<dbReference type="InterPro" id="IPR004358">
    <property type="entry name" value="Sig_transdc_His_kin-like_C"/>
</dbReference>
<evidence type="ECO:0000256" key="11">
    <source>
        <dbReference type="SAM" id="Phobius"/>
    </source>
</evidence>
<dbReference type="RefSeq" id="WP_127054366.1">
    <property type="nucleotide sequence ID" value="NZ_PYAU01000001.1"/>
</dbReference>
<dbReference type="EC" id="2.7.13.3" evidence="3"/>
<dbReference type="InterPro" id="IPR005467">
    <property type="entry name" value="His_kinase_dom"/>
</dbReference>
<keyword evidence="5" id="KW-0808">Transferase</keyword>
<dbReference type="Gene3D" id="1.10.287.130">
    <property type="match status" value="1"/>
</dbReference>
<feature type="transmembrane region" description="Helical" evidence="11">
    <location>
        <begin position="73"/>
        <end position="91"/>
    </location>
</feature>
<dbReference type="PRINTS" id="PR00344">
    <property type="entry name" value="BCTRLSENSOR"/>
</dbReference>